<dbReference type="GO" id="GO:0005886">
    <property type="term" value="C:plasma membrane"/>
    <property type="evidence" value="ECO:0007669"/>
    <property type="project" value="TreeGrafter"/>
</dbReference>
<dbReference type="SUPFAM" id="SSF58104">
    <property type="entry name" value="Methyl-accepting chemotaxis protein (MCP) signaling domain"/>
    <property type="match status" value="1"/>
</dbReference>
<dbReference type="GO" id="GO:0006935">
    <property type="term" value="P:chemotaxis"/>
    <property type="evidence" value="ECO:0007669"/>
    <property type="project" value="UniProtKB-KW"/>
</dbReference>
<proteinExistence type="inferred from homology"/>
<dbReference type="InterPro" id="IPR003660">
    <property type="entry name" value="HAMP_dom"/>
</dbReference>
<dbReference type="Pfam" id="PF11845">
    <property type="entry name" value="Tll0287-like"/>
    <property type="match status" value="1"/>
</dbReference>
<organism evidence="7 8">
    <name type="scientific">SAR324 cluster bacterium</name>
    <dbReference type="NCBI Taxonomy" id="2024889"/>
    <lineage>
        <taxon>Bacteria</taxon>
        <taxon>Deltaproteobacteria</taxon>
        <taxon>SAR324 cluster</taxon>
    </lineage>
</organism>
<feature type="domain" description="HAMP" evidence="6">
    <location>
        <begin position="397"/>
        <end position="449"/>
    </location>
</feature>
<dbReference type="PROSITE" id="PS50111">
    <property type="entry name" value="CHEMOTAXIS_TRANSDUC_2"/>
    <property type="match status" value="1"/>
</dbReference>
<dbReference type="PANTHER" id="PTHR43531">
    <property type="entry name" value="PROTEIN ICFG"/>
    <property type="match status" value="1"/>
</dbReference>
<evidence type="ECO:0000259" key="5">
    <source>
        <dbReference type="PROSITE" id="PS50111"/>
    </source>
</evidence>
<evidence type="ECO:0000256" key="4">
    <source>
        <dbReference type="SAM" id="Phobius"/>
    </source>
</evidence>
<feature type="transmembrane region" description="Helical" evidence="4">
    <location>
        <begin position="29"/>
        <end position="52"/>
    </location>
</feature>
<sequence>MIEGEGKDLHDLIFIKSFKRNKVFKIQSLIAKTYILLIGIGLVSLISVLIVVSSLRKAANDTDVINVLGRQRMLSQAMAKNIIGYVSSKSRINFIEQQVQSLNDYVSKVRQEYTKNIVPAVQQTDLVFSMNPSGETHTAIPFPATFMRLVNEEFGKDSDLQAEILAEDPINPEKGLQEEMDKLAGEFFKNEQGEVYSAFLEREGKLFFRFYTADIASVQACADCHSGMKGQVFKQGDLLGIRKYTVLFSTDVLTGREIVNAKPEKFEVSKNMFYQTLIAFRDGGKVPLDKKGTRFLTVEALNPEEFGKKLAEVERSYETLQKTAQVLLKSKAGTTQYNKLSREILGYSDEILQLSEDLVQLYTQSASKNQRNILISVVISGALILLAMALFGLFLRNRFFQPIRLLQLVTREIASGDLTRRITVTSEDEIGNLGKQFNVLAENLQSIIEDIDQGAEHLKSSTDELLSGTTEMSIATGSIARELDEESGSLQEINEHMKEIAAANKVNSQQVLEIQHLVFQSEQEAEQGGAIILKTNQSMIEIEESSRKIEGIVRVITEISNQSNLLSLNASIEAAKAGELGKGFAVVANEVGTLAQRSNQAIIEIRELIESSSENVQTGMLVIQDMEKHLAHIIQQVGNISLRINEITEQIKQQDVQVEQIVQNVMAVSNISENNASSANELSGSAEMIQGTVHELSSIALQLNQNVGRFKI</sequence>
<evidence type="ECO:0000256" key="2">
    <source>
        <dbReference type="ARBA" id="ARBA00029447"/>
    </source>
</evidence>
<dbReference type="Proteomes" id="UP000218113">
    <property type="component" value="Unassembled WGS sequence"/>
</dbReference>
<evidence type="ECO:0000313" key="8">
    <source>
        <dbReference type="Proteomes" id="UP000218113"/>
    </source>
</evidence>
<protein>
    <recommendedName>
        <fullName evidence="9">Methyl-accepting chemotaxis protein</fullName>
    </recommendedName>
</protein>
<dbReference type="GO" id="GO:0007165">
    <property type="term" value="P:signal transduction"/>
    <property type="evidence" value="ECO:0007669"/>
    <property type="project" value="UniProtKB-KW"/>
</dbReference>
<feature type="transmembrane region" description="Helical" evidence="4">
    <location>
        <begin position="373"/>
        <end position="395"/>
    </location>
</feature>
<keyword evidence="4" id="KW-0812">Transmembrane</keyword>
<dbReference type="Pfam" id="PF00672">
    <property type="entry name" value="HAMP"/>
    <property type="match status" value="1"/>
</dbReference>
<keyword evidence="4" id="KW-0472">Membrane</keyword>
<dbReference type="SMART" id="SM00283">
    <property type="entry name" value="MA"/>
    <property type="match status" value="1"/>
</dbReference>
<dbReference type="Gene3D" id="1.10.287.950">
    <property type="entry name" value="Methyl-accepting chemotaxis protein"/>
    <property type="match status" value="1"/>
</dbReference>
<feature type="domain" description="Methyl-accepting transducer" evidence="5">
    <location>
        <begin position="454"/>
        <end position="690"/>
    </location>
</feature>
<keyword evidence="4" id="KW-1133">Transmembrane helix</keyword>
<dbReference type="EMBL" id="NVSR01000031">
    <property type="protein sequence ID" value="PCI28542.1"/>
    <property type="molecule type" value="Genomic_DNA"/>
</dbReference>
<evidence type="ECO:0000313" key="7">
    <source>
        <dbReference type="EMBL" id="PCI28542.1"/>
    </source>
</evidence>
<accession>A0A2A4T4V5</accession>
<dbReference type="AlphaFoldDB" id="A0A2A4T4V5"/>
<dbReference type="SMART" id="SM00304">
    <property type="entry name" value="HAMP"/>
    <property type="match status" value="1"/>
</dbReference>
<evidence type="ECO:0000256" key="1">
    <source>
        <dbReference type="ARBA" id="ARBA00022500"/>
    </source>
</evidence>
<keyword evidence="1" id="KW-0145">Chemotaxis</keyword>
<reference evidence="8" key="1">
    <citation type="submission" date="2017-08" db="EMBL/GenBank/DDBJ databases">
        <title>A dynamic microbial community with high functional redundancy inhabits the cold, oxic subseafloor aquifer.</title>
        <authorList>
            <person name="Tully B.J."/>
            <person name="Wheat C.G."/>
            <person name="Glazer B.T."/>
            <person name="Huber J.A."/>
        </authorList>
    </citation>
    <scope>NUCLEOTIDE SEQUENCE [LARGE SCALE GENOMIC DNA]</scope>
</reference>
<name>A0A2A4T4V5_9DELT</name>
<evidence type="ECO:0000256" key="3">
    <source>
        <dbReference type="PROSITE-ProRule" id="PRU00284"/>
    </source>
</evidence>
<dbReference type="GO" id="GO:0004888">
    <property type="term" value="F:transmembrane signaling receptor activity"/>
    <property type="evidence" value="ECO:0007669"/>
    <property type="project" value="TreeGrafter"/>
</dbReference>
<dbReference type="PROSITE" id="PS50885">
    <property type="entry name" value="HAMP"/>
    <property type="match status" value="1"/>
</dbReference>
<gene>
    <name evidence="7" type="ORF">COB67_06070</name>
</gene>
<comment type="caution">
    <text evidence="7">The sequence shown here is derived from an EMBL/GenBank/DDBJ whole genome shotgun (WGS) entry which is preliminary data.</text>
</comment>
<keyword evidence="3" id="KW-0807">Transducer</keyword>
<dbReference type="PANTHER" id="PTHR43531:SF11">
    <property type="entry name" value="METHYL-ACCEPTING CHEMOTAXIS PROTEIN 3"/>
    <property type="match status" value="1"/>
</dbReference>
<dbReference type="InterPro" id="IPR004089">
    <property type="entry name" value="MCPsignal_dom"/>
</dbReference>
<dbReference type="CDD" id="cd06225">
    <property type="entry name" value="HAMP"/>
    <property type="match status" value="1"/>
</dbReference>
<evidence type="ECO:0000259" key="6">
    <source>
        <dbReference type="PROSITE" id="PS50885"/>
    </source>
</evidence>
<comment type="similarity">
    <text evidence="2">Belongs to the methyl-accepting chemotaxis (MCP) protein family.</text>
</comment>
<dbReference type="InterPro" id="IPR021796">
    <property type="entry name" value="Tll0287-like_dom"/>
</dbReference>
<dbReference type="InterPro" id="IPR051310">
    <property type="entry name" value="MCP_chemotaxis"/>
</dbReference>
<dbReference type="Pfam" id="PF00015">
    <property type="entry name" value="MCPsignal"/>
    <property type="match status" value="1"/>
</dbReference>
<evidence type="ECO:0008006" key="9">
    <source>
        <dbReference type="Google" id="ProtNLM"/>
    </source>
</evidence>